<proteinExistence type="predicted"/>
<reference evidence="2 3" key="1">
    <citation type="submission" date="2018-12" db="EMBL/GenBank/DDBJ databases">
        <title>Genome sequence and assembly of Colletotrichum trifolii.</title>
        <authorList>
            <person name="Gan P."/>
            <person name="Shirasu K."/>
        </authorList>
    </citation>
    <scope>NUCLEOTIDE SEQUENCE [LARGE SCALE GENOMIC DNA]</scope>
    <source>
        <strain evidence="2 3">543-2</strain>
    </source>
</reference>
<dbReference type="AlphaFoldDB" id="A0A4R8QUY3"/>
<feature type="region of interest" description="Disordered" evidence="1">
    <location>
        <begin position="1"/>
        <end position="37"/>
    </location>
</feature>
<keyword evidence="3" id="KW-1185">Reference proteome</keyword>
<feature type="region of interest" description="Disordered" evidence="1">
    <location>
        <begin position="348"/>
        <end position="387"/>
    </location>
</feature>
<comment type="caution">
    <text evidence="2">The sequence shown here is derived from an EMBL/GenBank/DDBJ whole genome shotgun (WGS) entry which is preliminary data.</text>
</comment>
<name>A0A4R8QUY3_COLTR</name>
<organism evidence="2 3">
    <name type="scientific">Colletotrichum trifolii</name>
    <dbReference type="NCBI Taxonomy" id="5466"/>
    <lineage>
        <taxon>Eukaryota</taxon>
        <taxon>Fungi</taxon>
        <taxon>Dikarya</taxon>
        <taxon>Ascomycota</taxon>
        <taxon>Pezizomycotina</taxon>
        <taxon>Sordariomycetes</taxon>
        <taxon>Hypocreomycetidae</taxon>
        <taxon>Glomerellales</taxon>
        <taxon>Glomerellaceae</taxon>
        <taxon>Colletotrichum</taxon>
        <taxon>Colletotrichum orbiculare species complex</taxon>
    </lineage>
</organism>
<dbReference type="Proteomes" id="UP000295703">
    <property type="component" value="Unassembled WGS sequence"/>
</dbReference>
<accession>A0A4R8QUY3</accession>
<gene>
    <name evidence="2" type="ORF">CTRI78_v010203</name>
</gene>
<feature type="compositionally biased region" description="Polar residues" evidence="1">
    <location>
        <begin position="1"/>
        <end position="19"/>
    </location>
</feature>
<dbReference type="EMBL" id="RYZW01000156">
    <property type="protein sequence ID" value="TDZ40694.1"/>
    <property type="molecule type" value="Genomic_DNA"/>
</dbReference>
<feature type="region of interest" description="Disordered" evidence="1">
    <location>
        <begin position="243"/>
        <end position="265"/>
    </location>
</feature>
<feature type="compositionally biased region" description="Low complexity" evidence="1">
    <location>
        <begin position="20"/>
        <end position="36"/>
    </location>
</feature>
<evidence type="ECO:0000313" key="3">
    <source>
        <dbReference type="Proteomes" id="UP000295703"/>
    </source>
</evidence>
<feature type="compositionally biased region" description="Low complexity" evidence="1">
    <location>
        <begin position="368"/>
        <end position="385"/>
    </location>
</feature>
<sequence>MVLNNTPKRSTRSPGSFTRQQQQYQQQQKQQQQQQQPLFSLDSVIRRDPKIIGPSNRLTEAWVREQQDAFPATIVKLAEPSESKIRQHHVQRINGHLRDLTNNIDAFNAAHQKQHRHFCSGGSSKRTMEVKRPKLTTSVPVEVVQQQQLTPESPAGWSGMKEFLMTELRREMALPLHRHHDENQDEKSVNLACPLFIRNPAAFTHVRNSCTDGNIKGGIGKLIEHIKRVHLRSDKQCHHCGARISSKETKSSHSRSCSKRWSPHEPPLLTEEQQRVLENLSVRASGQSLDYKYRHKLLMKLFPGQEEWTNKVEIYHDSYMPCLLPAQLMFEAMEKAVDRWERGYATSTHMYDSDGSEADSDRSRDYHGVSGSSAGASPSTDASSAYPSASSGTYTGAFGTGNGYDANNNYQLSTYEDASWDAGADMALSSDPTPIFETPNASRSNKSRNKAVDVDYMAMQTQDFGTYSVDDMDELGSASYVDFEPVFDVVSTVPSDYHSYTMDVEQVLPSDYMHGQYQKDTINPKDMHTTLIGLGSATMPRYLLESEEDSGIVLQDTQEYLGGRRSHR</sequence>
<protein>
    <submittedName>
        <fullName evidence="2">Uncharacterized protein</fullName>
    </submittedName>
</protein>
<evidence type="ECO:0000313" key="2">
    <source>
        <dbReference type="EMBL" id="TDZ40694.1"/>
    </source>
</evidence>
<evidence type="ECO:0000256" key="1">
    <source>
        <dbReference type="SAM" id="MobiDB-lite"/>
    </source>
</evidence>